<organism evidence="2 3">
    <name type="scientific">Aurantimicrobium minutum</name>
    <dbReference type="NCBI Taxonomy" id="708131"/>
    <lineage>
        <taxon>Bacteria</taxon>
        <taxon>Bacillati</taxon>
        <taxon>Actinomycetota</taxon>
        <taxon>Actinomycetes</taxon>
        <taxon>Micrococcales</taxon>
        <taxon>Microbacteriaceae</taxon>
        <taxon>Aurantimicrobium</taxon>
    </lineage>
</organism>
<evidence type="ECO:0000256" key="1">
    <source>
        <dbReference type="SAM" id="MobiDB-lite"/>
    </source>
</evidence>
<dbReference type="Proteomes" id="UP000243847">
    <property type="component" value="Chromosome sequence1"/>
</dbReference>
<name>A0A173LXU3_9MICO</name>
<proteinExistence type="predicted"/>
<reference evidence="2 3" key="1">
    <citation type="journal article" date="2016" name="Genome Announc.">
        <title>Complete Genome Sequence of Aurantimicrobium minutum Type Strain KNCT, a Planktonic Ultramicrobacterium Isolated from River Water.</title>
        <authorList>
            <person name="Nakai R."/>
            <person name="Fujisawa T."/>
            <person name="Nakamura Y."/>
            <person name="Nishide H."/>
            <person name="Uchiyama I."/>
            <person name="Baba T."/>
            <person name="Toyoda A."/>
            <person name="Fujiyama A."/>
            <person name="Naganuma T."/>
            <person name="Niki H."/>
        </authorList>
    </citation>
    <scope>NUCLEOTIDE SEQUENCE [LARGE SCALE GENOMIC DNA]</scope>
    <source>
        <strain evidence="2 3">KNC</strain>
    </source>
</reference>
<evidence type="ECO:0000313" key="2">
    <source>
        <dbReference type="EMBL" id="BAU99677.1"/>
    </source>
</evidence>
<dbReference type="AlphaFoldDB" id="A0A173LXU3"/>
<dbReference type="EMBL" id="AP017457">
    <property type="protein sequence ID" value="BAU99677.1"/>
    <property type="molecule type" value="Genomic_DNA"/>
</dbReference>
<sequence>MWEGEVDPTKGGHRFGLGREGKTEFPQDWDLAMVEQAIHAVLEHPQSIRVRGSELSCLRVVREVMVKVILRSNAQGLFIHSVYPVCGEGVVTNFYGKAVSVPLDLSKLEF</sequence>
<accession>A0A173LXU3</accession>
<dbReference type="KEGG" id="amin:AUMI_111350"/>
<evidence type="ECO:0000313" key="3">
    <source>
        <dbReference type="Proteomes" id="UP000243847"/>
    </source>
</evidence>
<feature type="region of interest" description="Disordered" evidence="1">
    <location>
        <begin position="1"/>
        <end position="21"/>
    </location>
</feature>
<protein>
    <recommendedName>
        <fullName evidence="4">Bacterial EndoU nuclease domain-containing protein</fullName>
    </recommendedName>
</protein>
<gene>
    <name evidence="2" type="ORF">AUMI_111350</name>
</gene>
<evidence type="ECO:0008006" key="4">
    <source>
        <dbReference type="Google" id="ProtNLM"/>
    </source>
</evidence>